<evidence type="ECO:0000313" key="3">
    <source>
        <dbReference type="EMBL" id="KAH7363257.1"/>
    </source>
</evidence>
<gene>
    <name evidence="3" type="ORF">B0T11DRAFT_242282</name>
</gene>
<dbReference type="OrthoDB" id="5150166at2759"/>
<dbReference type="EMBL" id="JAGPXD010000003">
    <property type="protein sequence ID" value="KAH7363257.1"/>
    <property type="molecule type" value="Genomic_DNA"/>
</dbReference>
<dbReference type="InterPro" id="IPR016624">
    <property type="entry name" value="UCP014753"/>
</dbReference>
<keyword evidence="4" id="KW-1185">Reference proteome</keyword>
<dbReference type="Proteomes" id="UP000813385">
    <property type="component" value="Unassembled WGS sequence"/>
</dbReference>
<dbReference type="PIRSF" id="PIRSF014753">
    <property type="entry name" value="UCP014753"/>
    <property type="match status" value="1"/>
</dbReference>
<dbReference type="InterPro" id="IPR049349">
    <property type="entry name" value="DUF2264_N"/>
</dbReference>
<feature type="domain" description="DUF2264" evidence="2">
    <location>
        <begin position="405"/>
        <end position="693"/>
    </location>
</feature>
<evidence type="ECO:0000259" key="2">
    <source>
        <dbReference type="Pfam" id="PF20938"/>
    </source>
</evidence>
<evidence type="ECO:0008006" key="5">
    <source>
        <dbReference type="Google" id="ProtNLM"/>
    </source>
</evidence>
<accession>A0A8K0TIH5</accession>
<evidence type="ECO:0000259" key="1">
    <source>
        <dbReference type="Pfam" id="PF10022"/>
    </source>
</evidence>
<feature type="non-terminal residue" evidence="3">
    <location>
        <position position="703"/>
    </location>
</feature>
<sequence>MPPLPGFSDNPLVTREDVVRAAEALLRPLTPHFSPSKARVKIPHATATHFDETAAQLEGFARPLWVVGALLMSGGQFDRQLIQPWIDGFEAGTDPDHPEYWGPIADYDQRMVEAEMVSFTLLAAPREELWNRFSPRTRRNVTDWLLAFNQRQVWPSNWLWFRVFANLALLKGCEIDNSDIRRALASDLKILDTFYLADGWSGDGKWRPGEDDDSDWKAFQETGRAGTTHSSRNACYYSGSFAIQFSQLLYVRFASDLDPTRAERYRQQARDFGAGFWRFFDSSGAAIPFGRSLIYRFACGAFFAALALAKVPDMPEPLESPGAVKGFLLRHLRWWARNSADIFSTDGTLNLGYVYPNMHMMEGYNSPQSVYWALKSLVVVAFSADDDFWAQPETEFPVVPASDGVKLLPAPQQILCNHPEGRHHFLLSTAQFLAHPFKGVMAKYSKFAYSSAFGFSVPSGSLGLGQIAPDSVLALSRDGTETWAVKYICDEATFASAKVSGSRPEEVPTSTVQWYPWADRSVVIRTTVVPPTSRWPDWHVRVHRIRATKHIGRLFTAEGGFAMNGRQEMNHLALPILESLGDHFTAGQTEGVHQTDDSVLVMSRAGASGIVTENLGLAQQETTIQSLKPEPNTNLIAQRSLIPLIEHSFVSLTPETCEIVLVAKVFAVATDATCRNHAETSGLKERWLDRPVLGFEGEEKGSD</sequence>
<comment type="caution">
    <text evidence="3">The sequence shown here is derived from an EMBL/GenBank/DDBJ whole genome shotgun (WGS) entry which is preliminary data.</text>
</comment>
<name>A0A8K0TIH5_9PEZI</name>
<reference evidence="3" key="1">
    <citation type="journal article" date="2021" name="Nat. Commun.">
        <title>Genetic determinants of endophytism in the Arabidopsis root mycobiome.</title>
        <authorList>
            <person name="Mesny F."/>
            <person name="Miyauchi S."/>
            <person name="Thiergart T."/>
            <person name="Pickel B."/>
            <person name="Atanasova L."/>
            <person name="Karlsson M."/>
            <person name="Huettel B."/>
            <person name="Barry K.W."/>
            <person name="Haridas S."/>
            <person name="Chen C."/>
            <person name="Bauer D."/>
            <person name="Andreopoulos W."/>
            <person name="Pangilinan J."/>
            <person name="LaButti K."/>
            <person name="Riley R."/>
            <person name="Lipzen A."/>
            <person name="Clum A."/>
            <person name="Drula E."/>
            <person name="Henrissat B."/>
            <person name="Kohler A."/>
            <person name="Grigoriev I.V."/>
            <person name="Martin F.M."/>
            <person name="Hacquard S."/>
        </authorList>
    </citation>
    <scope>NUCLEOTIDE SEQUENCE</scope>
    <source>
        <strain evidence="3">MPI-CAGE-AT-0016</strain>
    </source>
</reference>
<protein>
    <recommendedName>
        <fullName evidence="5">DUF2264 domain-containing protein</fullName>
    </recommendedName>
</protein>
<proteinExistence type="predicted"/>
<dbReference type="Pfam" id="PF20938">
    <property type="entry name" value="DUF2264_C"/>
    <property type="match status" value="1"/>
</dbReference>
<dbReference type="AlphaFoldDB" id="A0A8K0TIH5"/>
<dbReference type="Pfam" id="PF10022">
    <property type="entry name" value="DUF2264"/>
    <property type="match status" value="1"/>
</dbReference>
<evidence type="ECO:0000313" key="4">
    <source>
        <dbReference type="Proteomes" id="UP000813385"/>
    </source>
</evidence>
<dbReference type="PANTHER" id="PTHR35339:SF2">
    <property type="entry name" value="DUF2264 DOMAIN-CONTAINING PROTEIN-RELATED"/>
    <property type="match status" value="1"/>
</dbReference>
<organism evidence="3 4">
    <name type="scientific">Plectosphaerella cucumerina</name>
    <dbReference type="NCBI Taxonomy" id="40658"/>
    <lineage>
        <taxon>Eukaryota</taxon>
        <taxon>Fungi</taxon>
        <taxon>Dikarya</taxon>
        <taxon>Ascomycota</taxon>
        <taxon>Pezizomycotina</taxon>
        <taxon>Sordariomycetes</taxon>
        <taxon>Hypocreomycetidae</taxon>
        <taxon>Glomerellales</taxon>
        <taxon>Plectosphaerellaceae</taxon>
        <taxon>Plectosphaerella</taxon>
    </lineage>
</organism>
<dbReference type="InterPro" id="IPR049237">
    <property type="entry name" value="DUF2264_C"/>
</dbReference>
<feature type="domain" description="DUF2264" evidence="1">
    <location>
        <begin position="14"/>
        <end position="395"/>
    </location>
</feature>
<dbReference type="PANTHER" id="PTHR35339">
    <property type="entry name" value="LINALOOL DEHYDRATASE_ISOMERASE DOMAIN-CONTAINING PROTEIN"/>
    <property type="match status" value="1"/>
</dbReference>